<feature type="chain" id="PRO_5047008523" evidence="1">
    <location>
        <begin position="21"/>
        <end position="502"/>
    </location>
</feature>
<organism evidence="2 3">
    <name type="scientific">Thalassotalea loyana</name>
    <dbReference type="NCBI Taxonomy" id="280483"/>
    <lineage>
        <taxon>Bacteria</taxon>
        <taxon>Pseudomonadati</taxon>
        <taxon>Pseudomonadota</taxon>
        <taxon>Gammaproteobacteria</taxon>
        <taxon>Alteromonadales</taxon>
        <taxon>Colwelliaceae</taxon>
        <taxon>Thalassotalea</taxon>
    </lineage>
</organism>
<evidence type="ECO:0000256" key="1">
    <source>
        <dbReference type="SAM" id="SignalP"/>
    </source>
</evidence>
<gene>
    <name evidence="2" type="ORF">tloyanaT_01130</name>
</gene>
<protein>
    <submittedName>
        <fullName evidence="2">Uncharacterized protein</fullName>
    </submittedName>
</protein>
<name>A0ABQ6H6U8_9GAMM</name>
<dbReference type="Proteomes" id="UP001157134">
    <property type="component" value="Unassembled WGS sequence"/>
</dbReference>
<dbReference type="EMBL" id="BSSV01000001">
    <property type="protein sequence ID" value="GLX83861.1"/>
    <property type="molecule type" value="Genomic_DNA"/>
</dbReference>
<accession>A0ABQ6H6U8</accession>
<keyword evidence="1" id="KW-0732">Signal</keyword>
<evidence type="ECO:0000313" key="2">
    <source>
        <dbReference type="EMBL" id="GLX83861.1"/>
    </source>
</evidence>
<evidence type="ECO:0000313" key="3">
    <source>
        <dbReference type="Proteomes" id="UP001157134"/>
    </source>
</evidence>
<comment type="caution">
    <text evidence="2">The sequence shown here is derived from an EMBL/GenBank/DDBJ whole genome shotgun (WGS) entry which is preliminary data.</text>
</comment>
<keyword evidence="3" id="KW-1185">Reference proteome</keyword>
<reference evidence="2 3" key="1">
    <citation type="submission" date="2023-03" db="EMBL/GenBank/DDBJ databases">
        <title>Thalassotalea loyana LMG 22536T draft genome sequence.</title>
        <authorList>
            <person name="Sawabe T."/>
        </authorList>
    </citation>
    <scope>NUCLEOTIDE SEQUENCE [LARGE SCALE GENOMIC DNA]</scope>
    <source>
        <strain evidence="2 3">LMG 22536</strain>
    </source>
</reference>
<sequence length="502" mass="57961">MRLSLVLCLFVFLYTSSSLSSVHADNKTVIFLPVEATTYALPVPHQKLPINSYVEVKVDGEPVQSTISYDHLWPDRQSVRTLNIRFNKAPLSFSKLSLTWFEANSTISANTSLDTSAVLIFPTKTWLREAFMLTSNEATNDDWYRAPQILRAEYLANEQLLTKDGYPPEVASQWLYDRGQAFYQLYFSNLEEERKSQADGFVAFYKQHVNEYGFFSLAKDKDVKYLMGRSLVYDYFLNPGSDARSVLARMFKASLSWRDQYNGRGFWTERHAAAALNIAVSYWEVTGNKDAKERVNRLISGLTQMTMNPEFGWQQAGCPQHTFKSHEGWGDNSPACSPWMMALVTDSLWRYYQLTQYEQASNLMRLFADFVTNKGTYVANEGKIKGHIIPKYIVSLHNPKQEELDPWSDREHMCDVATMVGRGVYLKRLSGQKHERSLHLFSQLAQQCKAMSLATIEKYKYVNIDYLRSKPPRKFNWQYSTTDDLPWLLEKLNTTKGKEEVK</sequence>
<proteinExistence type="predicted"/>
<feature type="signal peptide" evidence="1">
    <location>
        <begin position="1"/>
        <end position="20"/>
    </location>
</feature>
<dbReference type="RefSeq" id="WP_284295398.1">
    <property type="nucleotide sequence ID" value="NZ_BSSV01000001.1"/>
</dbReference>